<feature type="domain" description="DUF4767" evidence="3">
    <location>
        <begin position="87"/>
        <end position="226"/>
    </location>
</feature>
<evidence type="ECO:0000256" key="2">
    <source>
        <dbReference type="SAM" id="SignalP"/>
    </source>
</evidence>
<evidence type="ECO:0000259" key="3">
    <source>
        <dbReference type="Pfam" id="PF15983"/>
    </source>
</evidence>
<dbReference type="InterPro" id="IPR031927">
    <property type="entry name" value="DUF4767"/>
</dbReference>
<keyword evidence="5" id="KW-1185">Reference proteome</keyword>
<evidence type="ECO:0000313" key="4">
    <source>
        <dbReference type="EMBL" id="AYW47054.1"/>
    </source>
</evidence>
<name>A0ABN5QUE3_9ENTE</name>
<evidence type="ECO:0000313" key="5">
    <source>
        <dbReference type="Proteomes" id="UP000268310"/>
    </source>
</evidence>
<dbReference type="Pfam" id="PF15983">
    <property type="entry name" value="DUF4767"/>
    <property type="match status" value="1"/>
</dbReference>
<feature type="compositionally biased region" description="Polar residues" evidence="1">
    <location>
        <begin position="33"/>
        <end position="42"/>
    </location>
</feature>
<proteinExistence type="predicted"/>
<feature type="signal peptide" evidence="2">
    <location>
        <begin position="1"/>
        <end position="21"/>
    </location>
</feature>
<organism evidence="4 5">
    <name type="scientific">Tetragenococcus osmophilus</name>
    <dbReference type="NCBI Taxonomy" id="526944"/>
    <lineage>
        <taxon>Bacteria</taxon>
        <taxon>Bacillati</taxon>
        <taxon>Bacillota</taxon>
        <taxon>Bacilli</taxon>
        <taxon>Lactobacillales</taxon>
        <taxon>Enterococcaceae</taxon>
        <taxon>Tetragenococcus</taxon>
    </lineage>
</organism>
<keyword evidence="2" id="KW-0732">Signal</keyword>
<feature type="compositionally biased region" description="Low complexity" evidence="1">
    <location>
        <begin position="43"/>
        <end position="82"/>
    </location>
</feature>
<feature type="chain" id="PRO_5045469278" evidence="2">
    <location>
        <begin position="22"/>
        <end position="229"/>
    </location>
</feature>
<dbReference type="PROSITE" id="PS51257">
    <property type="entry name" value="PROKAR_LIPOPROTEIN"/>
    <property type="match status" value="1"/>
</dbReference>
<gene>
    <name evidence="4" type="ORF">C7K38_00920</name>
</gene>
<feature type="region of interest" description="Disordered" evidence="1">
    <location>
        <begin position="33"/>
        <end position="91"/>
    </location>
</feature>
<protein>
    <submittedName>
        <fullName evidence="4">DUF4767 domain-containing protein</fullName>
    </submittedName>
</protein>
<reference evidence="4 5" key="1">
    <citation type="journal article" date="2012" name="Int. J. Syst. Evol. Microbiol.">
        <title>Characterization of Tetragenococcus strains from sugar thick juice reveals a novel species, Tetragenococcus osmophilus sp. nov., and divides Tetragenococcus halophilus into two subspecies, T. halophilus subsp. halophilus subsp. nov. and T. halophilus subsp. flandriensis subsp. nov.</title>
        <authorList>
            <person name="Juste A."/>
            <person name="Van Trappen S."/>
            <person name="Verreth C."/>
            <person name="Cleenwerck I."/>
            <person name="De Vos P."/>
            <person name="Lievens B."/>
            <person name="Willems K.A."/>
        </authorList>
    </citation>
    <scope>NUCLEOTIDE SEQUENCE [LARGE SCALE GENOMIC DNA]</scope>
    <source>
        <strain evidence="4 5">JCM 31126</strain>
    </source>
</reference>
<sequence length="229" mass="25693">MNAWIKRRVSMKKGLIVSMLASTLLLVGCQSSEETEASPNENVSTSVSESETVESTSQMISQSSSQSTSSSSTSESTTSSTSEAEESLWNDDKAQSLDAFMAEWGETMDQKYEEYSEGNNVDWYGTQIPDTLVGEDKDWTTMLDEDPVEFEWSEDGEATEDNYALVAVYSDADTQEYLEQHLYFFTIHEGEPKVLVSKQNQGNAENNFYFWETDNPQLRDGFADIVNGE</sequence>
<accession>A0ABN5QUE3</accession>
<dbReference type="Proteomes" id="UP000268310">
    <property type="component" value="Chromosome"/>
</dbReference>
<evidence type="ECO:0000256" key="1">
    <source>
        <dbReference type="SAM" id="MobiDB-lite"/>
    </source>
</evidence>
<dbReference type="EMBL" id="CP027783">
    <property type="protein sequence ID" value="AYW47054.1"/>
    <property type="molecule type" value="Genomic_DNA"/>
</dbReference>